<sequence length="541" mass="58341">MRHAVVFGALVAIGVLSAPRAEACGGFFCSQAPIDQAGERIVFGVNGSSIEAHIQIQYQGEAKKFAWVVPVQAKPTLSVGSAQLFTYLDMVTQPRFQLQWDQSCQPLFPPGTVFSPPAAEADSGGGQDGGVVVVSREDVGPYDAATLTADDAVALREWLTTNGYDIPEAAGEALTPYVGNGYYFVALKLQQDKDVGDLRPIVLKSESNRPCVPIRLTAIAARPDMPIIAYVLAQKRAIPMNYRHVLINPTRVDWLGGGRNYPMVATAAVDEAGGRAFLTEFAGSSTSFAQGFAQNFGRGYNTAALSAFPHPVDFTQQMLYQGFLGDSVVQGLLRKYIPMPASLVSQGVPESQFYNFMWNYRSAIDSDPGRPAFDAQGFAQALETQVVEPLKGATALLNAHPYLTRLYTTMSAQEMTVDPDFDFNSDAPDVSNVFTAKAHYESCQTDFSQREVRIELPDGRFFFTKFNQPVTQGPNAERVEQYSDVGAPLVIQDNGPAILGVIQGLGGGIATQSCGCGATDAGSAALLTLVLGAWSLRRRRD</sequence>
<evidence type="ECO:0000313" key="3">
    <source>
        <dbReference type="EMBL" id="REG37799.1"/>
    </source>
</evidence>
<reference evidence="2 4" key="1">
    <citation type="submission" date="2015-05" db="EMBL/GenBank/DDBJ databases">
        <title>Genome assembly of Archangium gephyra DSM 2261.</title>
        <authorList>
            <person name="Sharma G."/>
            <person name="Subramanian S."/>
        </authorList>
    </citation>
    <scope>NUCLEOTIDE SEQUENCE [LARGE SCALE GENOMIC DNA]</scope>
    <source>
        <strain evidence="2 4">DSM 2261</strain>
    </source>
</reference>
<organism evidence="2 4">
    <name type="scientific">Archangium gephyra</name>
    <dbReference type="NCBI Taxonomy" id="48"/>
    <lineage>
        <taxon>Bacteria</taxon>
        <taxon>Pseudomonadati</taxon>
        <taxon>Myxococcota</taxon>
        <taxon>Myxococcia</taxon>
        <taxon>Myxococcales</taxon>
        <taxon>Cystobacterineae</taxon>
        <taxon>Archangiaceae</taxon>
        <taxon>Archangium</taxon>
    </lineage>
</organism>
<dbReference type="Pfam" id="PF10092">
    <property type="entry name" value="DUF2330"/>
    <property type="match status" value="1"/>
</dbReference>
<keyword evidence="1" id="KW-0732">Signal</keyword>
<dbReference type="Proteomes" id="UP000256345">
    <property type="component" value="Unassembled WGS sequence"/>
</dbReference>
<proteinExistence type="predicted"/>
<evidence type="ECO:0000256" key="1">
    <source>
        <dbReference type="SAM" id="SignalP"/>
    </source>
</evidence>
<gene>
    <name evidence="2" type="ORF">AA314_05744</name>
    <name evidence="3" type="ORF">ATI61_101786</name>
</gene>
<evidence type="ECO:0000313" key="2">
    <source>
        <dbReference type="EMBL" id="AKJ04118.1"/>
    </source>
</evidence>
<dbReference type="EMBL" id="CP011509">
    <property type="protein sequence ID" value="AKJ04118.1"/>
    <property type="molecule type" value="Genomic_DNA"/>
</dbReference>
<accession>A0AAC8QBD6</accession>
<dbReference type="AlphaFoldDB" id="A0AAC8QBD6"/>
<evidence type="ECO:0000313" key="5">
    <source>
        <dbReference type="Proteomes" id="UP000256345"/>
    </source>
</evidence>
<keyword evidence="5" id="KW-1185">Reference proteome</keyword>
<name>A0AAC8QBD6_9BACT</name>
<protein>
    <submittedName>
        <fullName evidence="3">Uncharacterized protein (TIGR03382 family)/MYXO-CTERM domain-containing protein</fullName>
    </submittedName>
</protein>
<feature type="chain" id="PRO_5042129928" evidence="1">
    <location>
        <begin position="24"/>
        <end position="541"/>
    </location>
</feature>
<dbReference type="InterPro" id="IPR019283">
    <property type="entry name" value="DUF2330"/>
</dbReference>
<dbReference type="Proteomes" id="UP000035579">
    <property type="component" value="Chromosome"/>
</dbReference>
<reference evidence="3 5" key="2">
    <citation type="submission" date="2018-08" db="EMBL/GenBank/DDBJ databases">
        <title>Genomic Encyclopedia of Archaeal and Bacterial Type Strains, Phase II (KMG-II): from individual species to whole genera.</title>
        <authorList>
            <person name="Goeker M."/>
        </authorList>
    </citation>
    <scope>NUCLEOTIDE SEQUENCE [LARGE SCALE GENOMIC DNA]</scope>
    <source>
        <strain evidence="3 5">DSM 2261</strain>
    </source>
</reference>
<dbReference type="EMBL" id="QUMU01000001">
    <property type="protein sequence ID" value="REG37799.1"/>
    <property type="molecule type" value="Genomic_DNA"/>
</dbReference>
<dbReference type="RefSeq" id="WP_047858010.1">
    <property type="nucleotide sequence ID" value="NZ_CP011509.1"/>
</dbReference>
<dbReference type="KEGG" id="age:AA314_05744"/>
<evidence type="ECO:0000313" key="4">
    <source>
        <dbReference type="Proteomes" id="UP000035579"/>
    </source>
</evidence>
<feature type="signal peptide" evidence="1">
    <location>
        <begin position="1"/>
        <end position="23"/>
    </location>
</feature>